<evidence type="ECO:0000256" key="1">
    <source>
        <dbReference type="SAM" id="SignalP"/>
    </source>
</evidence>
<gene>
    <name evidence="3" type="ORF">SAMN05216270_10165</name>
</gene>
<evidence type="ECO:0000313" key="4">
    <source>
        <dbReference type="Proteomes" id="UP000198949"/>
    </source>
</evidence>
<dbReference type="GO" id="GO:0016787">
    <property type="term" value="F:hydrolase activity"/>
    <property type="evidence" value="ECO:0007669"/>
    <property type="project" value="UniProtKB-KW"/>
</dbReference>
<organism evidence="3 4">
    <name type="scientific">Glycomyces harbinensis</name>
    <dbReference type="NCBI Taxonomy" id="58114"/>
    <lineage>
        <taxon>Bacteria</taxon>
        <taxon>Bacillati</taxon>
        <taxon>Actinomycetota</taxon>
        <taxon>Actinomycetes</taxon>
        <taxon>Glycomycetales</taxon>
        <taxon>Glycomycetaceae</taxon>
        <taxon>Glycomyces</taxon>
    </lineage>
</organism>
<dbReference type="SUPFAM" id="SSF52266">
    <property type="entry name" value="SGNH hydrolase"/>
    <property type="match status" value="1"/>
</dbReference>
<dbReference type="Gene3D" id="3.40.50.1110">
    <property type="entry name" value="SGNH hydrolase"/>
    <property type="match status" value="1"/>
</dbReference>
<keyword evidence="1" id="KW-0732">Signal</keyword>
<feature type="signal peptide" evidence="1">
    <location>
        <begin position="1"/>
        <end position="31"/>
    </location>
</feature>
<keyword evidence="4" id="KW-1185">Reference proteome</keyword>
<proteinExistence type="predicted"/>
<dbReference type="EMBL" id="FNAD01000001">
    <property type="protein sequence ID" value="SDC94924.1"/>
    <property type="molecule type" value="Genomic_DNA"/>
</dbReference>
<dbReference type="Proteomes" id="UP000198949">
    <property type="component" value="Unassembled WGS sequence"/>
</dbReference>
<evidence type="ECO:0000259" key="2">
    <source>
        <dbReference type="SMART" id="SM00458"/>
    </source>
</evidence>
<keyword evidence="3" id="KW-0378">Hydrolase</keyword>
<name>A0A1G6QSL7_9ACTN</name>
<dbReference type="InterPro" id="IPR035992">
    <property type="entry name" value="Ricin_B-like_lectins"/>
</dbReference>
<sequence length="525" mass="56558">MSTPPRRSTAILTAAALTALALSTAAVPAQAQERPDIVPLPDHLETIRAAEAAELYGGTDILPLEDRKTSLVSMGDSEISGEGVGNYEDGTHEDGNWCDRSYDQALFRTGIESDVQYNVACSGGASPHLVEGSGQQQWNELNQGDNLAVKARNTHVKLVWIVVGANDEGGIQFGPTATECVTNRILFLGPCWPDHTEDWEARVEVTQDGVETAIDAVRQTMTDAGYLGTDYDMVVMSYPSPGGPDVEDNPDFPGWYSGGCLLYLADAAFARNKAVPLFEDGIRDAALGKGVRYLNAQRLFDGHGVCEAQPWARGVYVEVGVLPSEHAFRQSLHPNYLGHGAFAQCITEFYEHPDWDTSTCVDPASTNGATLYEGLFEFKDLKNGSSGLCADAEGYDSRNGTDLVSWNCHGGRNQGFWYDEEERSLHVELSHDRCVDVEGGRMQAGTPVVLWDCNGGLNQQFQVSGDGVHPVGHADLCLGFDGTGTGKPLELTACGTAASGFTLADRDYADPAGYGYDDWIGSSVY</sequence>
<dbReference type="RefSeq" id="WP_091027170.1">
    <property type="nucleotide sequence ID" value="NZ_FNAD01000001.1"/>
</dbReference>
<dbReference type="Gene3D" id="2.80.10.50">
    <property type="match status" value="2"/>
</dbReference>
<dbReference type="SUPFAM" id="SSF50370">
    <property type="entry name" value="Ricin B-like lectins"/>
    <property type="match status" value="1"/>
</dbReference>
<dbReference type="Pfam" id="PF00652">
    <property type="entry name" value="Ricin_B_lectin"/>
    <property type="match status" value="1"/>
</dbReference>
<dbReference type="STRING" id="58114.SAMN05216270_10165"/>
<dbReference type="PROSITE" id="PS51318">
    <property type="entry name" value="TAT"/>
    <property type="match status" value="1"/>
</dbReference>
<feature type="domain" description="Ricin B lectin" evidence="2">
    <location>
        <begin position="377"/>
        <end position="504"/>
    </location>
</feature>
<reference evidence="4" key="1">
    <citation type="submission" date="2016-10" db="EMBL/GenBank/DDBJ databases">
        <authorList>
            <person name="Varghese N."/>
            <person name="Submissions S."/>
        </authorList>
    </citation>
    <scope>NUCLEOTIDE SEQUENCE [LARGE SCALE GENOMIC DNA]</scope>
    <source>
        <strain evidence="4">CGMCC 4.3516</strain>
    </source>
</reference>
<dbReference type="AlphaFoldDB" id="A0A1G6QSL7"/>
<dbReference type="InterPro" id="IPR000772">
    <property type="entry name" value="Ricin_B_lectin"/>
</dbReference>
<dbReference type="InterPro" id="IPR036514">
    <property type="entry name" value="SGNH_hydro_sf"/>
</dbReference>
<evidence type="ECO:0000313" key="3">
    <source>
        <dbReference type="EMBL" id="SDC94924.1"/>
    </source>
</evidence>
<accession>A0A1G6QSL7</accession>
<dbReference type="SMART" id="SM00458">
    <property type="entry name" value="RICIN"/>
    <property type="match status" value="1"/>
</dbReference>
<protein>
    <submittedName>
        <fullName evidence="3">GDSL-like Lipase/Acylhydrolase family protein</fullName>
    </submittedName>
</protein>
<dbReference type="PROSITE" id="PS50231">
    <property type="entry name" value="RICIN_B_LECTIN"/>
    <property type="match status" value="1"/>
</dbReference>
<feature type="chain" id="PRO_5011585619" evidence="1">
    <location>
        <begin position="32"/>
        <end position="525"/>
    </location>
</feature>
<dbReference type="InterPro" id="IPR006311">
    <property type="entry name" value="TAT_signal"/>
</dbReference>
<dbReference type="OrthoDB" id="3498399at2"/>